<evidence type="ECO:0000259" key="2">
    <source>
        <dbReference type="Pfam" id="PF02517"/>
    </source>
</evidence>
<dbReference type="eggNOG" id="COG1266">
    <property type="taxonomic scope" value="Bacteria"/>
</dbReference>
<dbReference type="EMBL" id="CP001734">
    <property type="protein sequence ID" value="ACV69635.1"/>
    <property type="molecule type" value="Genomic_DNA"/>
</dbReference>
<dbReference type="OrthoDB" id="5453376at2"/>
<feature type="transmembrane region" description="Helical" evidence="1">
    <location>
        <begin position="175"/>
        <end position="208"/>
    </location>
</feature>
<organism evidence="3 4">
    <name type="scientific">Desulfohalobium retbaense (strain ATCC 49708 / DSM 5692 / JCM 16813 / HR100)</name>
    <dbReference type="NCBI Taxonomy" id="485915"/>
    <lineage>
        <taxon>Bacteria</taxon>
        <taxon>Pseudomonadati</taxon>
        <taxon>Thermodesulfobacteriota</taxon>
        <taxon>Desulfovibrionia</taxon>
        <taxon>Desulfovibrionales</taxon>
        <taxon>Desulfohalobiaceae</taxon>
        <taxon>Desulfohalobium</taxon>
    </lineage>
</organism>
<accession>C8X5D8</accession>
<gene>
    <name evidence="3" type="ordered locus">Dret_2352</name>
</gene>
<feature type="domain" description="CAAX prenyl protease 2/Lysostaphin resistance protein A-like" evidence="2">
    <location>
        <begin position="138"/>
        <end position="227"/>
    </location>
</feature>
<reference evidence="3 4" key="2">
    <citation type="journal article" date="2010" name="Stand. Genomic Sci.">
        <title>Complete genome sequence of Desulfohalobium retbaense type strain (HR(100)).</title>
        <authorList>
            <person name="Spring S."/>
            <person name="Nolan M."/>
            <person name="Lapidus A."/>
            <person name="Glavina Del Rio T."/>
            <person name="Copeland A."/>
            <person name="Tice H."/>
            <person name="Cheng J.F."/>
            <person name="Lucas S."/>
            <person name="Land M."/>
            <person name="Chen F."/>
            <person name="Bruce D."/>
            <person name="Goodwin L."/>
            <person name="Pitluck S."/>
            <person name="Ivanova N."/>
            <person name="Mavromatis K."/>
            <person name="Mikhailova N."/>
            <person name="Pati A."/>
            <person name="Chen A."/>
            <person name="Palaniappan K."/>
            <person name="Hauser L."/>
            <person name="Chang Y.J."/>
            <person name="Jeffries C.D."/>
            <person name="Munk C."/>
            <person name="Kiss H."/>
            <person name="Chain P."/>
            <person name="Han C."/>
            <person name="Brettin T."/>
            <person name="Detter J.C."/>
            <person name="Schuler E."/>
            <person name="Goker M."/>
            <person name="Rohde M."/>
            <person name="Bristow J."/>
            <person name="Eisen J.A."/>
            <person name="Markowitz V."/>
            <person name="Hugenholtz P."/>
            <person name="Kyrpides N.C."/>
            <person name="Klenk H.P."/>
        </authorList>
    </citation>
    <scope>NUCLEOTIDE SEQUENCE [LARGE SCALE GENOMIC DNA]</scope>
    <source>
        <strain evidence="3 4">DSM 5692</strain>
    </source>
</reference>
<feature type="transmembrane region" description="Helical" evidence="1">
    <location>
        <begin position="57"/>
        <end position="77"/>
    </location>
</feature>
<dbReference type="KEGG" id="drt:Dret_2352"/>
<dbReference type="AlphaFoldDB" id="C8X5D8"/>
<keyword evidence="1" id="KW-1133">Transmembrane helix</keyword>
<dbReference type="RefSeq" id="WP_015752769.1">
    <property type="nucleotide sequence ID" value="NC_013223.1"/>
</dbReference>
<evidence type="ECO:0000313" key="3">
    <source>
        <dbReference type="EMBL" id="ACV69635.1"/>
    </source>
</evidence>
<reference evidence="4" key="1">
    <citation type="submission" date="2009-09" db="EMBL/GenBank/DDBJ databases">
        <title>The complete chromosome of Desulfohalobium retbaense DSM 5692.</title>
        <authorList>
            <consortium name="US DOE Joint Genome Institute (JGI-PGF)"/>
            <person name="Lucas S."/>
            <person name="Copeland A."/>
            <person name="Lapidus A."/>
            <person name="Glavina del Rio T."/>
            <person name="Dalin E."/>
            <person name="Tice H."/>
            <person name="Bruce D."/>
            <person name="Goodwin L."/>
            <person name="Pitluck S."/>
            <person name="Kyrpides N."/>
            <person name="Mavromatis K."/>
            <person name="Ivanova N."/>
            <person name="Mikhailova N."/>
            <person name="Munk A.C."/>
            <person name="Brettin T."/>
            <person name="Detter J.C."/>
            <person name="Han C."/>
            <person name="Tapia R."/>
            <person name="Larimer F."/>
            <person name="Land M."/>
            <person name="Hauser L."/>
            <person name="Markowitz V."/>
            <person name="Cheng J.-F."/>
            <person name="Hugenholtz P."/>
            <person name="Woyke T."/>
            <person name="Wu D."/>
            <person name="Spring S."/>
            <person name="Klenk H.-P."/>
            <person name="Eisen J.A."/>
        </authorList>
    </citation>
    <scope>NUCLEOTIDE SEQUENCE [LARGE SCALE GENOMIC DNA]</scope>
    <source>
        <strain evidence="4">DSM 5692</strain>
    </source>
</reference>
<dbReference type="Proteomes" id="UP000001052">
    <property type="component" value="Chromosome"/>
</dbReference>
<dbReference type="PANTHER" id="PTHR43592">
    <property type="entry name" value="CAAX AMINO TERMINAL PROTEASE"/>
    <property type="match status" value="1"/>
</dbReference>
<feature type="transmembrane region" description="Helical" evidence="1">
    <location>
        <begin position="98"/>
        <end position="119"/>
    </location>
</feature>
<dbReference type="STRING" id="485915.Dret_2352"/>
<dbReference type="Pfam" id="PF02517">
    <property type="entry name" value="Rce1-like"/>
    <property type="match status" value="1"/>
</dbReference>
<name>C8X5D8_DESRD</name>
<dbReference type="GO" id="GO:0080120">
    <property type="term" value="P:CAAX-box protein maturation"/>
    <property type="evidence" value="ECO:0007669"/>
    <property type="project" value="UniProtKB-ARBA"/>
</dbReference>
<dbReference type="HOGENOM" id="CLU_098598_0_0_7"/>
<feature type="transmembrane region" description="Helical" evidence="1">
    <location>
        <begin position="214"/>
        <end position="234"/>
    </location>
</feature>
<evidence type="ECO:0000313" key="4">
    <source>
        <dbReference type="Proteomes" id="UP000001052"/>
    </source>
</evidence>
<feature type="transmembrane region" description="Helical" evidence="1">
    <location>
        <begin position="28"/>
        <end position="51"/>
    </location>
</feature>
<feature type="transmembrane region" description="Helical" evidence="1">
    <location>
        <begin position="139"/>
        <end position="163"/>
    </location>
</feature>
<dbReference type="GO" id="GO:0004175">
    <property type="term" value="F:endopeptidase activity"/>
    <property type="evidence" value="ECO:0007669"/>
    <property type="project" value="UniProtKB-ARBA"/>
</dbReference>
<proteinExistence type="predicted"/>
<keyword evidence="1" id="KW-0812">Transmembrane</keyword>
<protein>
    <submittedName>
        <fullName evidence="3">Abortive infection protein</fullName>
    </submittedName>
</protein>
<dbReference type="PANTHER" id="PTHR43592:SF15">
    <property type="entry name" value="CAAX AMINO TERMINAL PROTEASE FAMILY PROTEIN"/>
    <property type="match status" value="1"/>
</dbReference>
<dbReference type="InterPro" id="IPR003675">
    <property type="entry name" value="Rce1/LyrA-like_dom"/>
</dbReference>
<sequence>MEQGGNSYERSPIPEHPAKRVPWGLREVGLGIGCLGVWMAVAFGAALVVRALEWRSVFAPLLAALEVLLLAPVWWLAVRRYGARLGDLGLTRFRLRDLGLGVVLLVPALWLSGLYQTWLAGQGLEMQPGLEQALQQAPWPVVLITTAVVLAPLVEEVFFRGFLYAGFRTRLPWGVSAVLSAGLFALLHLQPLAAPVLFLLGLLFAYLYHRSGSIWPAIVLHLLVNTVGVLGVYLV</sequence>
<keyword evidence="1" id="KW-0472">Membrane</keyword>
<evidence type="ECO:0000256" key="1">
    <source>
        <dbReference type="SAM" id="Phobius"/>
    </source>
</evidence>
<keyword evidence="4" id="KW-1185">Reference proteome</keyword>